<name>A0A562DJZ5_9GAMM</name>
<evidence type="ECO:0000313" key="2">
    <source>
        <dbReference type="Proteomes" id="UP000321583"/>
    </source>
</evidence>
<accession>A0A562DJZ5</accession>
<sequence length="53" mass="5962">MQPAPCARPGLDCAVQVEGDIVRSDYGMGDWQLVLSERVRFTMQVRLREAGPR</sequence>
<keyword evidence="2" id="KW-1185">Reference proteome</keyword>
<dbReference type="RefSeq" id="WP_261793133.1">
    <property type="nucleotide sequence ID" value="NZ_VLJS01000060.1"/>
</dbReference>
<organism evidence="1 2">
    <name type="scientific">Pseudoxanthomonas taiwanensis J19</name>
    <dbReference type="NCBI Taxonomy" id="935569"/>
    <lineage>
        <taxon>Bacteria</taxon>
        <taxon>Pseudomonadati</taxon>
        <taxon>Pseudomonadota</taxon>
        <taxon>Gammaproteobacteria</taxon>
        <taxon>Lysobacterales</taxon>
        <taxon>Lysobacteraceae</taxon>
        <taxon>Pseudoxanthomonas</taxon>
    </lineage>
</organism>
<dbReference type="Proteomes" id="UP000321583">
    <property type="component" value="Unassembled WGS sequence"/>
</dbReference>
<proteinExistence type="predicted"/>
<reference evidence="1 2" key="1">
    <citation type="submission" date="2019-07" db="EMBL/GenBank/DDBJ databases">
        <title>Genome sequencing of lignin-degrading bacterial isolates.</title>
        <authorList>
            <person name="Gladden J."/>
        </authorList>
    </citation>
    <scope>NUCLEOTIDE SEQUENCE [LARGE SCALE GENOMIC DNA]</scope>
    <source>
        <strain evidence="1 2">J19</strain>
    </source>
</reference>
<protein>
    <submittedName>
        <fullName evidence="1">Uncharacterized protein</fullName>
    </submittedName>
</protein>
<comment type="caution">
    <text evidence="1">The sequence shown here is derived from an EMBL/GenBank/DDBJ whole genome shotgun (WGS) entry which is preliminary data.</text>
</comment>
<gene>
    <name evidence="1" type="ORF">L613_003100000180</name>
</gene>
<dbReference type="AlphaFoldDB" id="A0A562DJZ5"/>
<dbReference type="EMBL" id="VLJS01000060">
    <property type="protein sequence ID" value="TWH09992.1"/>
    <property type="molecule type" value="Genomic_DNA"/>
</dbReference>
<evidence type="ECO:0000313" key="1">
    <source>
        <dbReference type="EMBL" id="TWH09992.1"/>
    </source>
</evidence>